<dbReference type="GO" id="GO:0008270">
    <property type="term" value="F:zinc ion binding"/>
    <property type="evidence" value="ECO:0007669"/>
    <property type="project" value="UniProtKB-KW"/>
</dbReference>
<evidence type="ECO:0000313" key="5">
    <source>
        <dbReference type="EMBL" id="CAG6716196.1"/>
    </source>
</evidence>
<keyword evidence="1" id="KW-0479">Metal-binding</keyword>
<evidence type="ECO:0000256" key="2">
    <source>
        <dbReference type="ARBA" id="ARBA00022771"/>
    </source>
</evidence>
<dbReference type="EMBL" id="HBUF01354068">
    <property type="protein sequence ID" value="CAG6716196.1"/>
    <property type="molecule type" value="Transcribed_RNA"/>
</dbReference>
<protein>
    <recommendedName>
        <fullName evidence="4">FLYWCH-type domain-containing protein</fullName>
    </recommendedName>
</protein>
<accession>A0A8D8UZF9</accession>
<dbReference type="Gene3D" id="2.20.25.240">
    <property type="match status" value="1"/>
</dbReference>
<organism evidence="5">
    <name type="scientific">Cacopsylla melanoneura</name>
    <dbReference type="NCBI Taxonomy" id="428564"/>
    <lineage>
        <taxon>Eukaryota</taxon>
        <taxon>Metazoa</taxon>
        <taxon>Ecdysozoa</taxon>
        <taxon>Arthropoda</taxon>
        <taxon>Hexapoda</taxon>
        <taxon>Insecta</taxon>
        <taxon>Pterygota</taxon>
        <taxon>Neoptera</taxon>
        <taxon>Paraneoptera</taxon>
        <taxon>Hemiptera</taxon>
        <taxon>Sternorrhyncha</taxon>
        <taxon>Psylloidea</taxon>
        <taxon>Psyllidae</taxon>
        <taxon>Psyllinae</taxon>
        <taxon>Cacopsylla</taxon>
    </lineage>
</organism>
<evidence type="ECO:0000259" key="4">
    <source>
        <dbReference type="Pfam" id="PF04500"/>
    </source>
</evidence>
<proteinExistence type="predicted"/>
<dbReference type="AlphaFoldDB" id="A0A8D8UZF9"/>
<evidence type="ECO:0000256" key="3">
    <source>
        <dbReference type="ARBA" id="ARBA00022833"/>
    </source>
</evidence>
<sequence>MEFITSERSKTLLVFEGFKFSFQKLLKGDVERWICCTKSCKCSVKLINNRTDLLEKLNDHNHERIEKKLLNRQKLSNSLKRKATADLTRTTNSSHLTIFCLCSIK</sequence>
<reference evidence="5" key="1">
    <citation type="submission" date="2021-05" db="EMBL/GenBank/DDBJ databases">
        <authorList>
            <person name="Alioto T."/>
            <person name="Alioto T."/>
            <person name="Gomez Garrido J."/>
        </authorList>
    </citation>
    <scope>NUCLEOTIDE SEQUENCE</scope>
</reference>
<name>A0A8D8UZF9_9HEMI</name>
<feature type="domain" description="FLYWCH-type" evidence="4">
    <location>
        <begin position="3"/>
        <end position="62"/>
    </location>
</feature>
<evidence type="ECO:0000256" key="1">
    <source>
        <dbReference type="ARBA" id="ARBA00022723"/>
    </source>
</evidence>
<dbReference type="Pfam" id="PF04500">
    <property type="entry name" value="FLYWCH"/>
    <property type="match status" value="1"/>
</dbReference>
<dbReference type="InterPro" id="IPR007588">
    <property type="entry name" value="Znf_FLYWCH"/>
</dbReference>
<keyword evidence="3" id="KW-0862">Zinc</keyword>
<keyword evidence="2" id="KW-0863">Zinc-finger</keyword>